<dbReference type="InterPro" id="IPR011990">
    <property type="entry name" value="TPR-like_helical_dom_sf"/>
</dbReference>
<dbReference type="InterPro" id="IPR010982">
    <property type="entry name" value="Lambda_DNA-bd_dom_sf"/>
</dbReference>
<dbReference type="InterPro" id="IPR019734">
    <property type="entry name" value="TPR_rpt"/>
</dbReference>
<keyword evidence="1" id="KW-0802">TPR repeat</keyword>
<keyword evidence="3" id="KW-1185">Reference proteome</keyword>
<dbReference type="GO" id="GO:0003677">
    <property type="term" value="F:DNA binding"/>
    <property type="evidence" value="ECO:0007669"/>
    <property type="project" value="InterPro"/>
</dbReference>
<dbReference type="RefSeq" id="WP_220208458.1">
    <property type="nucleotide sequence ID" value="NZ_BNJK01000002.1"/>
</dbReference>
<dbReference type="SUPFAM" id="SSF48452">
    <property type="entry name" value="TPR-like"/>
    <property type="match status" value="1"/>
</dbReference>
<accession>A0A8J3IS90</accession>
<dbReference type="Gene3D" id="1.25.40.10">
    <property type="entry name" value="Tetratricopeptide repeat domain"/>
    <property type="match status" value="1"/>
</dbReference>
<dbReference type="AlphaFoldDB" id="A0A8J3IS90"/>
<dbReference type="EMBL" id="BNJK01000002">
    <property type="protein sequence ID" value="GHO97678.1"/>
    <property type="molecule type" value="Genomic_DNA"/>
</dbReference>
<name>A0A8J3IS90_9CHLR</name>
<evidence type="ECO:0000256" key="1">
    <source>
        <dbReference type="PROSITE-ProRule" id="PRU00339"/>
    </source>
</evidence>
<proteinExistence type="predicted"/>
<organism evidence="2 3">
    <name type="scientific">Reticulibacter mediterranei</name>
    <dbReference type="NCBI Taxonomy" id="2778369"/>
    <lineage>
        <taxon>Bacteria</taxon>
        <taxon>Bacillati</taxon>
        <taxon>Chloroflexota</taxon>
        <taxon>Ktedonobacteria</taxon>
        <taxon>Ktedonobacterales</taxon>
        <taxon>Reticulibacteraceae</taxon>
        <taxon>Reticulibacter</taxon>
    </lineage>
</organism>
<evidence type="ECO:0000313" key="2">
    <source>
        <dbReference type="EMBL" id="GHO97678.1"/>
    </source>
</evidence>
<reference evidence="2" key="1">
    <citation type="submission" date="2020-10" db="EMBL/GenBank/DDBJ databases">
        <title>Taxonomic study of unclassified bacteria belonging to the class Ktedonobacteria.</title>
        <authorList>
            <person name="Yabe S."/>
            <person name="Wang C.M."/>
            <person name="Zheng Y."/>
            <person name="Sakai Y."/>
            <person name="Cavaletti L."/>
            <person name="Monciardini P."/>
            <person name="Donadio S."/>
        </authorList>
    </citation>
    <scope>NUCLEOTIDE SEQUENCE</scope>
    <source>
        <strain evidence="2">ID150040</strain>
    </source>
</reference>
<dbReference type="PROSITE" id="PS50005">
    <property type="entry name" value="TPR"/>
    <property type="match status" value="1"/>
</dbReference>
<feature type="repeat" description="TPR" evidence="1">
    <location>
        <begin position="187"/>
        <end position="220"/>
    </location>
</feature>
<evidence type="ECO:0000313" key="3">
    <source>
        <dbReference type="Proteomes" id="UP000597444"/>
    </source>
</evidence>
<sequence>MSRDEVSGNRLRERRIEAGLSADQAASIYGQALKGVAITRKAYLKMEEGYLPKSLKRRAILAGMLGIAPALLLPEIVNEVSTQRVPTEKGKALNIKEYRAKLLTVEKQGYRSADEALREATRRIHTLHSRIFYVSSQEQEEMKLLLCGYQTLYADIARERGDYKLALAHYNMAITLAYQEGFTDFEAAAICQRGNLFLDQHDLNSALRDFQRAASFKTPDQLRGYILSLQAVTQMRLAHTEQEKTAALRLIDETENLASPTIDDALYQHIDTCSFPPDRYLRFWANTLMLAPIKKLRSPGLATEILNELEIRNHGSNAEEKRHNAYHQMECNLAYARIYKDQEYFPVVSTLLQEALTLAQQINSRVHLRSISNLHNDLKMSSYGKNEEVAMLGVEIMKVQHPHLFN</sequence>
<comment type="caution">
    <text evidence="2">The sequence shown here is derived from an EMBL/GenBank/DDBJ whole genome shotgun (WGS) entry which is preliminary data.</text>
</comment>
<protein>
    <submittedName>
        <fullName evidence="2">Uncharacterized protein</fullName>
    </submittedName>
</protein>
<dbReference type="Proteomes" id="UP000597444">
    <property type="component" value="Unassembled WGS sequence"/>
</dbReference>
<gene>
    <name evidence="2" type="ORF">KSF_077260</name>
</gene>
<dbReference type="SUPFAM" id="SSF47413">
    <property type="entry name" value="lambda repressor-like DNA-binding domains"/>
    <property type="match status" value="1"/>
</dbReference>